<evidence type="ECO:0000313" key="6">
    <source>
        <dbReference type="EMBL" id="QKU35406.1"/>
    </source>
</evidence>
<dbReference type="Pfam" id="PF00271">
    <property type="entry name" value="Helicase_C"/>
    <property type="match status" value="1"/>
</dbReference>
<dbReference type="GO" id="GO:0005524">
    <property type="term" value="F:ATP binding"/>
    <property type="evidence" value="ECO:0007669"/>
    <property type="project" value="UniProtKB-KW"/>
</dbReference>
<dbReference type="SMART" id="SM00487">
    <property type="entry name" value="DEXDc"/>
    <property type="match status" value="1"/>
</dbReference>
<accession>A0A6N1NVB3</accession>
<dbReference type="GO" id="GO:0016787">
    <property type="term" value="F:hydrolase activity"/>
    <property type="evidence" value="ECO:0007669"/>
    <property type="project" value="UniProtKB-KW"/>
</dbReference>
<dbReference type="PANTHER" id="PTHR24031">
    <property type="entry name" value="RNA HELICASE"/>
    <property type="match status" value="1"/>
</dbReference>
<reference evidence="6" key="2">
    <citation type="journal article" date="2018" name="Nat. Commun.">
        <title>Tailed giant Tupanvirus possesses the most complete translational apparatus of the known virosphere.</title>
        <authorList>
            <person name="Abrahao J."/>
            <person name="Silva L."/>
            <person name="Silva L.S."/>
            <person name="Khalil J.Y.B."/>
            <person name="Rodrigues R."/>
            <person name="Arantes T."/>
            <person name="Assis F."/>
            <person name="Boratto P."/>
            <person name="Andrade M."/>
            <person name="Kroon E.G."/>
            <person name="Ribeiro B."/>
            <person name="Bergier I."/>
            <person name="Seligmann H."/>
            <person name="Ghigo E."/>
            <person name="Colson P."/>
            <person name="Levasseur A."/>
            <person name="Kroemer G."/>
            <person name="Raoult D."/>
            <person name="La Scola B."/>
        </authorList>
    </citation>
    <scope>NUCLEOTIDE SEQUENCE [LARGE SCALE GENOMIC DNA]</scope>
    <source>
        <strain evidence="6">Soda lake</strain>
    </source>
</reference>
<name>A0A6N1NVB3_9VIRU</name>
<protein>
    <submittedName>
        <fullName evidence="6">Putative translation initiation factor 4a</fullName>
    </submittedName>
</protein>
<dbReference type="InterPro" id="IPR014001">
    <property type="entry name" value="Helicase_ATP-bd"/>
</dbReference>
<dbReference type="PROSITE" id="PS51194">
    <property type="entry name" value="HELICASE_CTER"/>
    <property type="match status" value="1"/>
</dbReference>
<dbReference type="Gene3D" id="3.40.50.300">
    <property type="entry name" value="P-loop containing nucleotide triphosphate hydrolases"/>
    <property type="match status" value="2"/>
</dbReference>
<keyword evidence="2" id="KW-0378">Hydrolase</keyword>
<feature type="domain" description="Helicase ATP-binding" evidence="4">
    <location>
        <begin position="137"/>
        <end position="341"/>
    </location>
</feature>
<dbReference type="GeneID" id="80518834"/>
<sequence length="527" mass="59386">MNHHHNENTSSAIEDNGESITDIKFTPISLGEHTCNVNRKLGENLHLLYDFTDAIPQYDEINGPHLKLKTKKSSEIAIIPLSSRVSSGMLIENSKELSDEEYFSKFVEKKQVIVESLVRQTFAKGYEAPSAVQALAIPELIQGRDALIQFKSGTGKTHAFLFGCLWAFDPHDDQLQFVFVTNSHEVAYQIYEQACFLLSSAKIALCIGQKKDSGSTSSGGFKAPIGTSSLNARAKTIKEEREEVQRAQIIVCTMGKFYDYLCNKKWVSTPYLKAICTDEFDNIVASRSSRSRSTTVMSTEEQMAAIIKKIPEKTQRVFFSATVSNQAFEIAHSYFRPYDPRVGEKLLVLLDIEDYTLEGIRQYYVQCSTYPEKRDVLLDLLKQCRISQGIIFANRIETANDIKAFLDDQDVQMTSAVFHGGLPAHERKNIHQLFLQNKIRLLISTDLTARGLDVQGINVVINFDMPEVLETYIHRVGRSGRYGRKGVAISLILVNATKDERKKVSGINECSKQSRMEPLPNDLENLL</sequence>
<evidence type="ECO:0000256" key="2">
    <source>
        <dbReference type="ARBA" id="ARBA00022801"/>
    </source>
</evidence>
<evidence type="ECO:0000256" key="1">
    <source>
        <dbReference type="ARBA" id="ARBA00022741"/>
    </source>
</evidence>
<dbReference type="EMBL" id="KY523104">
    <property type="protein sequence ID" value="QKU35406.1"/>
    <property type="molecule type" value="Genomic_DNA"/>
</dbReference>
<feature type="domain" description="Helicase C-terminal" evidence="5">
    <location>
        <begin position="376"/>
        <end position="527"/>
    </location>
</feature>
<dbReference type="KEGG" id="vg:80518834"/>
<dbReference type="Pfam" id="PF00270">
    <property type="entry name" value="DEAD"/>
    <property type="match status" value="1"/>
</dbReference>
<dbReference type="SMART" id="SM00490">
    <property type="entry name" value="HELICc"/>
    <property type="match status" value="1"/>
</dbReference>
<dbReference type="PROSITE" id="PS51192">
    <property type="entry name" value="HELICASE_ATP_BIND_1"/>
    <property type="match status" value="1"/>
</dbReference>
<dbReference type="CDD" id="cd18787">
    <property type="entry name" value="SF2_C_DEAD"/>
    <property type="match status" value="1"/>
</dbReference>
<evidence type="ECO:0000259" key="4">
    <source>
        <dbReference type="PROSITE" id="PS51192"/>
    </source>
</evidence>
<evidence type="ECO:0000256" key="3">
    <source>
        <dbReference type="ARBA" id="ARBA00022840"/>
    </source>
</evidence>
<dbReference type="InterPro" id="IPR027417">
    <property type="entry name" value="P-loop_NTPase"/>
</dbReference>
<keyword evidence="6" id="KW-0648">Protein biosynthesis</keyword>
<keyword evidence="1" id="KW-0547">Nucleotide-binding</keyword>
<evidence type="ECO:0000259" key="5">
    <source>
        <dbReference type="PROSITE" id="PS51194"/>
    </source>
</evidence>
<keyword evidence="3" id="KW-0067">ATP-binding</keyword>
<reference evidence="6" key="1">
    <citation type="submission" date="2017-01" db="EMBL/GenBank/DDBJ databases">
        <authorList>
            <person name="Assis F.L."/>
            <person name="Abrahao J.S."/>
            <person name="Silva L."/>
            <person name="Khalil J.B."/>
            <person name="Rodrigues R."/>
            <person name="Silva L.S."/>
            <person name="Arantes T."/>
            <person name="Boratto P."/>
            <person name="Andrade M."/>
            <person name="Kroon E.G."/>
            <person name="Ribeiro B."/>
            <person name="Bergier I."/>
            <person name="Seligmann H."/>
            <person name="Ghigo E."/>
            <person name="Colson P."/>
            <person name="Levasseur A."/>
            <person name="Raoult D."/>
            <person name="Scola B.L."/>
        </authorList>
    </citation>
    <scope>NUCLEOTIDE SEQUENCE</scope>
    <source>
        <strain evidence="6">Soda lake</strain>
    </source>
</reference>
<dbReference type="InterPro" id="IPR001650">
    <property type="entry name" value="Helicase_C-like"/>
</dbReference>
<proteinExistence type="predicted"/>
<organism evidence="6">
    <name type="scientific">Tupanvirus soda lake</name>
    <dbReference type="NCBI Taxonomy" id="2126985"/>
    <lineage>
        <taxon>Viruses</taxon>
        <taxon>Varidnaviria</taxon>
        <taxon>Bamfordvirae</taxon>
        <taxon>Nucleocytoviricota</taxon>
        <taxon>Megaviricetes</taxon>
        <taxon>Imitervirales</taxon>
        <taxon>Mimiviridae</taxon>
        <taxon>Megamimivirinae</taxon>
        <taxon>Tupanvirus</taxon>
        <taxon>Tupanvirus salinum</taxon>
    </lineage>
</organism>
<dbReference type="SUPFAM" id="SSF52540">
    <property type="entry name" value="P-loop containing nucleoside triphosphate hydrolases"/>
    <property type="match status" value="1"/>
</dbReference>
<dbReference type="RefSeq" id="YP_010782070.1">
    <property type="nucleotide sequence ID" value="NC_075039.1"/>
</dbReference>
<dbReference type="InterPro" id="IPR011545">
    <property type="entry name" value="DEAD/DEAH_box_helicase_dom"/>
</dbReference>
<dbReference type="GO" id="GO:0003676">
    <property type="term" value="F:nucleic acid binding"/>
    <property type="evidence" value="ECO:0007669"/>
    <property type="project" value="InterPro"/>
</dbReference>
<keyword evidence="6" id="KW-0396">Initiation factor</keyword>